<feature type="compositionally biased region" description="Polar residues" evidence="1">
    <location>
        <begin position="65"/>
        <end position="84"/>
    </location>
</feature>
<gene>
    <name evidence="2" type="ordered locus">Os05g0102700</name>
    <name evidence="2" type="ORF">OSNPB_050102700</name>
</gene>
<protein>
    <submittedName>
        <fullName evidence="2">Os05g0102700 protein</fullName>
    </submittedName>
</protein>
<dbReference type="AlphaFoldDB" id="A0A0P0WGW2"/>
<evidence type="ECO:0000313" key="2">
    <source>
        <dbReference type="EMBL" id="BAS91838.1"/>
    </source>
</evidence>
<feature type="compositionally biased region" description="Basic and acidic residues" evidence="1">
    <location>
        <begin position="96"/>
        <end position="106"/>
    </location>
</feature>
<dbReference type="Gramene" id="Os05t0102700-00">
    <property type="protein sequence ID" value="Os05t0102700-00"/>
    <property type="gene ID" value="Os05g0102700"/>
</dbReference>
<reference evidence="2 3" key="2">
    <citation type="journal article" date="2013" name="Plant Cell Physiol.">
        <title>Rice Annotation Project Database (RAP-DB): an integrative and interactive database for rice genomics.</title>
        <authorList>
            <person name="Sakai H."/>
            <person name="Lee S.S."/>
            <person name="Tanaka T."/>
            <person name="Numa H."/>
            <person name="Kim J."/>
            <person name="Kawahara Y."/>
            <person name="Wakimoto H."/>
            <person name="Yang C.C."/>
            <person name="Iwamoto M."/>
            <person name="Abe T."/>
            <person name="Yamada Y."/>
            <person name="Muto A."/>
            <person name="Inokuchi H."/>
            <person name="Ikemura T."/>
            <person name="Matsumoto T."/>
            <person name="Sasaki T."/>
            <person name="Itoh T."/>
        </authorList>
    </citation>
    <scope>NUCLEOTIDE SEQUENCE [LARGE SCALE GENOMIC DNA]</scope>
    <source>
        <strain evidence="3">cv. Nipponbare</strain>
    </source>
</reference>
<reference evidence="2 3" key="3">
    <citation type="journal article" date="2013" name="Rice">
        <title>Improvement of the Oryza sativa Nipponbare reference genome using next generation sequence and optical map data.</title>
        <authorList>
            <person name="Kawahara Y."/>
            <person name="de la Bastide M."/>
            <person name="Hamilton J.P."/>
            <person name="Kanamori H."/>
            <person name="McCombie W.R."/>
            <person name="Ouyang S."/>
            <person name="Schwartz D.C."/>
            <person name="Tanaka T."/>
            <person name="Wu J."/>
            <person name="Zhou S."/>
            <person name="Childs K.L."/>
            <person name="Davidson R.M."/>
            <person name="Lin H."/>
            <person name="Quesada-Ocampo L."/>
            <person name="Vaillancourt B."/>
            <person name="Sakai H."/>
            <person name="Lee S.S."/>
            <person name="Kim J."/>
            <person name="Numa H."/>
            <person name="Itoh T."/>
            <person name="Buell C.R."/>
            <person name="Matsumoto T."/>
        </authorList>
    </citation>
    <scope>NUCLEOTIDE SEQUENCE [LARGE SCALE GENOMIC DNA]</scope>
    <source>
        <strain evidence="3">cv. Nipponbare</strain>
    </source>
</reference>
<name>A0A0P0WGW2_ORYSJ</name>
<keyword evidence="3" id="KW-1185">Reference proteome</keyword>
<organism evidence="2 3">
    <name type="scientific">Oryza sativa subsp. japonica</name>
    <name type="common">Rice</name>
    <dbReference type="NCBI Taxonomy" id="39947"/>
    <lineage>
        <taxon>Eukaryota</taxon>
        <taxon>Viridiplantae</taxon>
        <taxon>Streptophyta</taxon>
        <taxon>Embryophyta</taxon>
        <taxon>Tracheophyta</taxon>
        <taxon>Spermatophyta</taxon>
        <taxon>Magnoliopsida</taxon>
        <taxon>Liliopsida</taxon>
        <taxon>Poales</taxon>
        <taxon>Poaceae</taxon>
        <taxon>BOP clade</taxon>
        <taxon>Oryzoideae</taxon>
        <taxon>Oryzeae</taxon>
        <taxon>Oryzinae</taxon>
        <taxon>Oryza</taxon>
        <taxon>Oryza sativa</taxon>
    </lineage>
</organism>
<proteinExistence type="predicted"/>
<reference evidence="3" key="1">
    <citation type="journal article" date="2005" name="Nature">
        <title>The map-based sequence of the rice genome.</title>
        <authorList>
            <consortium name="International rice genome sequencing project (IRGSP)"/>
            <person name="Matsumoto T."/>
            <person name="Wu J."/>
            <person name="Kanamori H."/>
            <person name="Katayose Y."/>
            <person name="Fujisawa M."/>
            <person name="Namiki N."/>
            <person name="Mizuno H."/>
            <person name="Yamamoto K."/>
            <person name="Antonio B.A."/>
            <person name="Baba T."/>
            <person name="Sakata K."/>
            <person name="Nagamura Y."/>
            <person name="Aoki H."/>
            <person name="Arikawa K."/>
            <person name="Arita K."/>
            <person name="Bito T."/>
            <person name="Chiden Y."/>
            <person name="Fujitsuka N."/>
            <person name="Fukunaka R."/>
            <person name="Hamada M."/>
            <person name="Harada C."/>
            <person name="Hayashi A."/>
            <person name="Hijishita S."/>
            <person name="Honda M."/>
            <person name="Hosokawa S."/>
            <person name="Ichikawa Y."/>
            <person name="Idonuma A."/>
            <person name="Iijima M."/>
            <person name="Ikeda M."/>
            <person name="Ikeno M."/>
            <person name="Ito K."/>
            <person name="Ito S."/>
            <person name="Ito T."/>
            <person name="Ito Y."/>
            <person name="Ito Y."/>
            <person name="Iwabuchi A."/>
            <person name="Kamiya K."/>
            <person name="Karasawa W."/>
            <person name="Kurita K."/>
            <person name="Katagiri S."/>
            <person name="Kikuta A."/>
            <person name="Kobayashi H."/>
            <person name="Kobayashi N."/>
            <person name="Machita K."/>
            <person name="Maehara T."/>
            <person name="Masukawa M."/>
            <person name="Mizubayashi T."/>
            <person name="Mukai Y."/>
            <person name="Nagasaki H."/>
            <person name="Nagata Y."/>
            <person name="Naito S."/>
            <person name="Nakashima M."/>
            <person name="Nakama Y."/>
            <person name="Nakamichi Y."/>
            <person name="Nakamura M."/>
            <person name="Meguro A."/>
            <person name="Negishi M."/>
            <person name="Ohta I."/>
            <person name="Ohta T."/>
            <person name="Okamoto M."/>
            <person name="Ono N."/>
            <person name="Saji S."/>
            <person name="Sakaguchi M."/>
            <person name="Sakai K."/>
            <person name="Shibata M."/>
            <person name="Shimokawa T."/>
            <person name="Song J."/>
            <person name="Takazaki Y."/>
            <person name="Terasawa K."/>
            <person name="Tsugane M."/>
            <person name="Tsuji K."/>
            <person name="Ueda S."/>
            <person name="Waki K."/>
            <person name="Yamagata H."/>
            <person name="Yamamoto M."/>
            <person name="Yamamoto S."/>
            <person name="Yamane H."/>
            <person name="Yoshiki S."/>
            <person name="Yoshihara R."/>
            <person name="Yukawa K."/>
            <person name="Zhong H."/>
            <person name="Yano M."/>
            <person name="Yuan Q."/>
            <person name="Ouyang S."/>
            <person name="Liu J."/>
            <person name="Jones K.M."/>
            <person name="Gansberger K."/>
            <person name="Moffat K."/>
            <person name="Hill J."/>
            <person name="Bera J."/>
            <person name="Fadrosh D."/>
            <person name="Jin S."/>
            <person name="Johri S."/>
            <person name="Kim M."/>
            <person name="Overton L."/>
            <person name="Reardon M."/>
            <person name="Tsitrin T."/>
            <person name="Vuong H."/>
            <person name="Weaver B."/>
            <person name="Ciecko A."/>
            <person name="Tallon L."/>
            <person name="Jackson J."/>
            <person name="Pai G."/>
            <person name="Aken S.V."/>
            <person name="Utterback T."/>
            <person name="Reidmuller S."/>
            <person name="Feldblyum T."/>
            <person name="Hsiao J."/>
            <person name="Zismann V."/>
            <person name="Iobst S."/>
            <person name="de Vazeille A.R."/>
            <person name="Buell C.R."/>
            <person name="Ying K."/>
            <person name="Li Y."/>
            <person name="Lu T."/>
            <person name="Huang Y."/>
            <person name="Zhao Q."/>
            <person name="Feng Q."/>
            <person name="Zhang L."/>
            <person name="Zhu J."/>
            <person name="Weng Q."/>
            <person name="Mu J."/>
            <person name="Lu Y."/>
            <person name="Fan D."/>
            <person name="Liu Y."/>
            <person name="Guan J."/>
            <person name="Zhang Y."/>
            <person name="Yu S."/>
            <person name="Liu X."/>
            <person name="Zhang Y."/>
            <person name="Hong G."/>
            <person name="Han B."/>
            <person name="Choisne N."/>
            <person name="Demange N."/>
            <person name="Orjeda G."/>
            <person name="Samain S."/>
            <person name="Cattolico L."/>
            <person name="Pelletier E."/>
            <person name="Couloux A."/>
            <person name="Segurens B."/>
            <person name="Wincker P."/>
            <person name="D'Hont A."/>
            <person name="Scarpelli C."/>
            <person name="Weissenbach J."/>
            <person name="Salanoubat M."/>
            <person name="Quetier F."/>
            <person name="Yu Y."/>
            <person name="Kim H.R."/>
            <person name="Rambo T."/>
            <person name="Currie J."/>
            <person name="Collura K."/>
            <person name="Luo M."/>
            <person name="Yang T."/>
            <person name="Ammiraju J.S.S."/>
            <person name="Engler F."/>
            <person name="Soderlund C."/>
            <person name="Wing R.A."/>
            <person name="Palmer L.E."/>
            <person name="de la Bastide M."/>
            <person name="Spiegel L."/>
            <person name="Nascimento L."/>
            <person name="Zutavern T."/>
            <person name="O'Shaughnessy A."/>
            <person name="Dike S."/>
            <person name="Dedhia N."/>
            <person name="Preston R."/>
            <person name="Balija V."/>
            <person name="McCombie W.R."/>
            <person name="Chow T."/>
            <person name="Chen H."/>
            <person name="Chung M."/>
            <person name="Chen C."/>
            <person name="Shaw J."/>
            <person name="Wu H."/>
            <person name="Hsiao K."/>
            <person name="Chao Y."/>
            <person name="Chu M."/>
            <person name="Cheng C."/>
            <person name="Hour A."/>
            <person name="Lee P."/>
            <person name="Lin S."/>
            <person name="Lin Y."/>
            <person name="Liou J."/>
            <person name="Liu S."/>
            <person name="Hsing Y."/>
            <person name="Raghuvanshi S."/>
            <person name="Mohanty A."/>
            <person name="Bharti A.K."/>
            <person name="Gaur A."/>
            <person name="Gupta V."/>
            <person name="Kumar D."/>
            <person name="Ravi V."/>
            <person name="Vij S."/>
            <person name="Kapur A."/>
            <person name="Khurana P."/>
            <person name="Khurana P."/>
            <person name="Khurana J.P."/>
            <person name="Tyagi A.K."/>
            <person name="Gaikwad K."/>
            <person name="Singh A."/>
            <person name="Dalal V."/>
            <person name="Srivastava S."/>
            <person name="Dixit A."/>
            <person name="Pal A.K."/>
            <person name="Ghazi I.A."/>
            <person name="Yadav M."/>
            <person name="Pandit A."/>
            <person name="Bhargava A."/>
            <person name="Sureshbabu K."/>
            <person name="Batra K."/>
            <person name="Sharma T.R."/>
            <person name="Mohapatra T."/>
            <person name="Singh N.K."/>
            <person name="Messing J."/>
            <person name="Nelson A.B."/>
            <person name="Fuks G."/>
            <person name="Kavchok S."/>
            <person name="Keizer G."/>
            <person name="Linton E."/>
            <person name="Llaca V."/>
            <person name="Song R."/>
            <person name="Tanyolac B."/>
            <person name="Young S."/>
            <person name="Ho-Il K."/>
            <person name="Hahn J.H."/>
            <person name="Sangsakoo G."/>
            <person name="Vanavichit A."/>
            <person name="de Mattos Luiz.A.T."/>
            <person name="Zimmer P.D."/>
            <person name="Malone G."/>
            <person name="Dellagostin O."/>
            <person name="de Oliveira A.C."/>
            <person name="Bevan M."/>
            <person name="Bancroft I."/>
            <person name="Minx P."/>
            <person name="Cordum H."/>
            <person name="Wilson R."/>
            <person name="Cheng Z."/>
            <person name="Jin W."/>
            <person name="Jiang J."/>
            <person name="Leong S.A."/>
            <person name="Iwama H."/>
            <person name="Gojobori T."/>
            <person name="Itoh T."/>
            <person name="Niimura Y."/>
            <person name="Fujii Y."/>
            <person name="Habara T."/>
            <person name="Sakai H."/>
            <person name="Sato Y."/>
            <person name="Wilson G."/>
            <person name="Kumar K."/>
            <person name="McCouch S."/>
            <person name="Juretic N."/>
            <person name="Hoen D."/>
            <person name="Wright S."/>
            <person name="Bruskiewich R."/>
            <person name="Bureau T."/>
            <person name="Miyao A."/>
            <person name="Hirochika H."/>
            <person name="Nishikawa T."/>
            <person name="Kadowaki K."/>
            <person name="Sugiura M."/>
            <person name="Burr B."/>
            <person name="Sasaki T."/>
        </authorList>
    </citation>
    <scope>NUCLEOTIDE SEQUENCE [LARGE SCALE GENOMIC DNA]</scope>
    <source>
        <strain evidence="3">cv. Nipponbare</strain>
    </source>
</reference>
<sequence>MARMAATSWPALPGASGAGAGGGASVESPEQSGQLHWAASARAGGLERQGECHGVAQVEQRRRSTSGGEATRQTMQTPSPSQGRSGMAAAAARVFGGEEGREWRRF</sequence>
<evidence type="ECO:0000313" key="3">
    <source>
        <dbReference type="Proteomes" id="UP000059680"/>
    </source>
</evidence>
<accession>A0A0P0WGW2</accession>
<dbReference type="InParanoid" id="A0A0P0WGW2"/>
<dbReference type="PaxDb" id="39947-A0A0P0WGW2"/>
<dbReference type="EMBL" id="AP014961">
    <property type="protein sequence ID" value="BAS91838.1"/>
    <property type="molecule type" value="Genomic_DNA"/>
</dbReference>
<evidence type="ECO:0000256" key="1">
    <source>
        <dbReference type="SAM" id="MobiDB-lite"/>
    </source>
</evidence>
<dbReference type="Proteomes" id="UP000059680">
    <property type="component" value="Chromosome 5"/>
</dbReference>
<feature type="region of interest" description="Disordered" evidence="1">
    <location>
        <begin position="1"/>
        <end position="106"/>
    </location>
</feature>